<evidence type="ECO:0000256" key="3">
    <source>
        <dbReference type="SAM" id="MobiDB-lite"/>
    </source>
</evidence>
<dbReference type="AlphaFoldDB" id="E6Q6Q6"/>
<dbReference type="Pfam" id="PF22335">
    <property type="entry name" value="Cas10-Cmr2_palm2"/>
    <property type="match status" value="1"/>
</dbReference>
<feature type="domain" description="GGDEF" evidence="4">
    <location>
        <begin position="236"/>
        <end position="369"/>
    </location>
</feature>
<dbReference type="InterPro" id="IPR000160">
    <property type="entry name" value="GGDEF_dom"/>
</dbReference>
<protein>
    <submittedName>
        <fullName evidence="5">Putative CRISPR-associated protein Crm2</fullName>
    </submittedName>
</protein>
<keyword evidence="2" id="KW-0051">Antiviral defense</keyword>
<comment type="caution">
    <text evidence="5">The sequence shown here is derived from an EMBL/GenBank/DDBJ whole genome shotgun (WGS) entry which is preliminary data.</text>
</comment>
<dbReference type="Gene3D" id="3.30.70.2220">
    <property type="entry name" value="CRISPR-Cas system, Cmr2 subunit, D1 domain, cysteine cluster"/>
    <property type="match status" value="1"/>
</dbReference>
<name>E6Q6Q6_9ZZZZ</name>
<dbReference type="InterPro" id="IPR043128">
    <property type="entry name" value="Rev_trsase/Diguanyl_cyclase"/>
</dbReference>
<dbReference type="PROSITE" id="PS50887">
    <property type="entry name" value="GGDEF"/>
    <property type="match status" value="1"/>
</dbReference>
<evidence type="ECO:0000256" key="1">
    <source>
        <dbReference type="ARBA" id="ARBA00022741"/>
    </source>
</evidence>
<feature type="region of interest" description="Disordered" evidence="3">
    <location>
        <begin position="91"/>
        <end position="112"/>
    </location>
</feature>
<dbReference type="EMBL" id="CABO01000043">
    <property type="protein sequence ID" value="CBI02881.1"/>
    <property type="molecule type" value="Genomic_DNA"/>
</dbReference>
<dbReference type="GO" id="GO:0000166">
    <property type="term" value="F:nucleotide binding"/>
    <property type="evidence" value="ECO:0007669"/>
    <property type="project" value="UniProtKB-KW"/>
</dbReference>
<dbReference type="NCBIfam" id="TIGR02577">
    <property type="entry name" value="cas_TM1794_Cmr2"/>
    <property type="match status" value="1"/>
</dbReference>
<accession>E6Q6Q6</accession>
<evidence type="ECO:0000313" key="5">
    <source>
        <dbReference type="EMBL" id="CBI02881.1"/>
    </source>
</evidence>
<evidence type="ECO:0000256" key="2">
    <source>
        <dbReference type="ARBA" id="ARBA00023118"/>
    </source>
</evidence>
<sequence length="499" mass="55200">MSEWRRIAKKVRDECADSLIEPNNDAAWDEQIDGFLEFNAAWLPLDRPYKETRKTLEAMASARKNLRDFGPQSQHVTRTGKRELRVNAPKSSLDGARDSVLRSGGRRKPETTQQFRIGTSEELDAIGLVKRTGGEPNQFTPIINVALDPWLKVAKENLLKEFANLCDACKIIELAKAPAPGAFRFDASILLRDRWSAVFEEQGLKYQNAARSVEGARQFGETHVAPLLKKMSEIFPYVACIVADGDRMGRAIDACKMPDAHRELSRALSAFAEKAGVIVKKHGGSLVYAGGDDVLAFAPVSTAVTCAAELASTFRGELAPIIALNEAATLSVGIGIGHVMQRMGYLLELGRDGERLAKSERNSLAVVVDKRSGGRIEWSEKWEDDPKTQLTFADNAAENIDEATFPARRIYEIKSICSRLPDSVPPQDDRDWARLLRLEVRRAISRTDIGAEGNLSKVGPKFGDDDGYVDSQRKVEHWVSRMLIARLLASATPRLKGEA</sequence>
<reference evidence="5" key="1">
    <citation type="submission" date="2009-10" db="EMBL/GenBank/DDBJ databases">
        <title>Diversity of trophic interactions inside an arsenic-rich microbial ecosystem.</title>
        <authorList>
            <person name="Bertin P.N."/>
            <person name="Heinrich-Salmeron A."/>
            <person name="Pelletier E."/>
            <person name="Goulhen-Chollet F."/>
            <person name="Arsene-Ploetze F."/>
            <person name="Gallien S."/>
            <person name="Calteau A."/>
            <person name="Vallenet D."/>
            <person name="Casiot C."/>
            <person name="Chane-Woon-Ming B."/>
            <person name="Giloteaux L."/>
            <person name="Barakat M."/>
            <person name="Bonnefoy V."/>
            <person name="Bruneel O."/>
            <person name="Chandler M."/>
            <person name="Cleiss J."/>
            <person name="Duran R."/>
            <person name="Elbaz-Poulichet F."/>
            <person name="Fonknechten N."/>
            <person name="Lauga B."/>
            <person name="Mornico D."/>
            <person name="Ortet P."/>
            <person name="Schaeffer C."/>
            <person name="Siguier P."/>
            <person name="Alexander Thil Smith A."/>
            <person name="Van Dorsselaer A."/>
            <person name="Weissenbach J."/>
            <person name="Medigue C."/>
            <person name="Le Paslier D."/>
        </authorList>
    </citation>
    <scope>NUCLEOTIDE SEQUENCE</scope>
</reference>
<dbReference type="InterPro" id="IPR013407">
    <property type="entry name" value="CRISPR-assoc_prot_Cmr2"/>
</dbReference>
<dbReference type="InterPro" id="IPR038242">
    <property type="entry name" value="Cmr2_N"/>
</dbReference>
<evidence type="ECO:0000259" key="4">
    <source>
        <dbReference type="PROSITE" id="PS50887"/>
    </source>
</evidence>
<gene>
    <name evidence="5" type="ORF">CARN4_1246</name>
</gene>
<dbReference type="GO" id="GO:0051607">
    <property type="term" value="P:defense response to virus"/>
    <property type="evidence" value="ECO:0007669"/>
    <property type="project" value="UniProtKB-KW"/>
</dbReference>
<dbReference type="Gene3D" id="3.30.70.270">
    <property type="match status" value="1"/>
</dbReference>
<organism evidence="5">
    <name type="scientific">mine drainage metagenome</name>
    <dbReference type="NCBI Taxonomy" id="410659"/>
    <lineage>
        <taxon>unclassified sequences</taxon>
        <taxon>metagenomes</taxon>
        <taxon>ecological metagenomes</taxon>
    </lineage>
</organism>
<proteinExistence type="predicted"/>
<keyword evidence="1" id="KW-0547">Nucleotide-binding</keyword>
<dbReference type="InterPro" id="IPR054767">
    <property type="entry name" value="Cas10-Cmr2_palm2"/>
</dbReference>